<dbReference type="AlphaFoldDB" id="A0A2C9JNH0"/>
<feature type="coiled-coil region" evidence="12">
    <location>
        <begin position="911"/>
        <end position="938"/>
    </location>
</feature>
<dbReference type="SMART" id="SM00320">
    <property type="entry name" value="WD40"/>
    <property type="match status" value="7"/>
</dbReference>
<evidence type="ECO:0000256" key="9">
    <source>
        <dbReference type="ARBA" id="ARBA00023212"/>
    </source>
</evidence>
<dbReference type="Gene3D" id="2.130.10.10">
    <property type="entry name" value="YVTN repeat-like/Quinoprotein amine dehydrogenase"/>
    <property type="match status" value="2"/>
</dbReference>
<dbReference type="Gene3D" id="1.10.472.80">
    <property type="entry name" value="Ypt/Rab-GAP domain of gyp1p, domain 3"/>
    <property type="match status" value="1"/>
</dbReference>
<evidence type="ECO:0000256" key="8">
    <source>
        <dbReference type="ARBA" id="ARBA00023054"/>
    </source>
</evidence>
<evidence type="ECO:0000256" key="7">
    <source>
        <dbReference type="ARBA" id="ARBA00022794"/>
    </source>
</evidence>
<dbReference type="PROSITE" id="PS50086">
    <property type="entry name" value="TBC_RABGAP"/>
    <property type="match status" value="1"/>
</dbReference>
<keyword evidence="9" id="KW-0206">Cytoskeleton</keyword>
<dbReference type="PANTHER" id="PTHR19853">
    <property type="entry name" value="WD REPEAT CONTAINING PROTEIN 3 WDR3"/>
    <property type="match status" value="1"/>
</dbReference>
<dbReference type="Pfam" id="PF00566">
    <property type="entry name" value="RabGAP-TBC"/>
    <property type="match status" value="1"/>
</dbReference>
<dbReference type="GO" id="GO:0036064">
    <property type="term" value="C:ciliary basal body"/>
    <property type="evidence" value="ECO:0007669"/>
    <property type="project" value="TreeGrafter"/>
</dbReference>
<dbReference type="InterPro" id="IPR036322">
    <property type="entry name" value="WD40_repeat_dom_sf"/>
</dbReference>
<dbReference type="FunFam" id="1.10.472.80:FF:000022">
    <property type="entry name" value="TBC1 domain family, member 31"/>
    <property type="match status" value="1"/>
</dbReference>
<dbReference type="GO" id="GO:0060090">
    <property type="term" value="F:molecular adaptor activity"/>
    <property type="evidence" value="ECO:0007669"/>
    <property type="project" value="UniProtKB-ARBA"/>
</dbReference>
<dbReference type="InterPro" id="IPR000195">
    <property type="entry name" value="Rab-GAP-TBC_dom"/>
</dbReference>
<keyword evidence="4" id="KW-0963">Cytoplasm</keyword>
<keyword evidence="8 12" id="KW-0175">Coiled coil</keyword>
<dbReference type="STRING" id="6526.A0A2C9JNH0"/>
<proteinExistence type="predicted"/>
<evidence type="ECO:0000256" key="12">
    <source>
        <dbReference type="SAM" id="Coils"/>
    </source>
</evidence>
<dbReference type="SUPFAM" id="SSF47923">
    <property type="entry name" value="Ypt/Rab-GAP domain of gyp1p"/>
    <property type="match status" value="1"/>
</dbReference>
<reference evidence="15" key="1">
    <citation type="submission" date="2020-05" db="UniProtKB">
        <authorList>
            <consortium name="EnsemblMetazoa"/>
        </authorList>
    </citation>
    <scope>IDENTIFICATION</scope>
    <source>
        <strain evidence="15">BB02</strain>
    </source>
</reference>
<feature type="coiled-coil region" evidence="12">
    <location>
        <begin position="725"/>
        <end position="832"/>
    </location>
</feature>
<keyword evidence="10" id="KW-0966">Cell projection</keyword>
<evidence type="ECO:0000256" key="10">
    <source>
        <dbReference type="ARBA" id="ARBA00023273"/>
    </source>
</evidence>
<dbReference type="VEuPathDB" id="VectorBase:BGLAX_051697"/>
<dbReference type="GO" id="GO:0034451">
    <property type="term" value="C:centriolar satellite"/>
    <property type="evidence" value="ECO:0007669"/>
    <property type="project" value="UniProtKB-SubCell"/>
</dbReference>
<evidence type="ECO:0000313" key="15">
    <source>
        <dbReference type="EnsemblMetazoa" id="BGLB005297-PB"/>
    </source>
</evidence>
<keyword evidence="5" id="KW-0853">WD repeat</keyword>
<dbReference type="InterPro" id="IPR035969">
    <property type="entry name" value="Rab-GAP_TBC_sf"/>
</dbReference>
<evidence type="ECO:0000259" key="14">
    <source>
        <dbReference type="PROSITE" id="PS50086"/>
    </source>
</evidence>
<dbReference type="VEuPathDB" id="VectorBase:BGLB005297"/>
<evidence type="ECO:0000256" key="2">
    <source>
        <dbReference type="ARBA" id="ARBA00004607"/>
    </source>
</evidence>
<evidence type="ECO:0000256" key="3">
    <source>
        <dbReference type="ARBA" id="ARBA00014199"/>
    </source>
</evidence>
<evidence type="ECO:0000256" key="5">
    <source>
        <dbReference type="ARBA" id="ARBA00022574"/>
    </source>
</evidence>
<dbReference type="OrthoDB" id="5578278at2759"/>
<dbReference type="Proteomes" id="UP000076420">
    <property type="component" value="Unassembled WGS sequence"/>
</dbReference>
<evidence type="ECO:0000313" key="16">
    <source>
        <dbReference type="Proteomes" id="UP000076420"/>
    </source>
</evidence>
<dbReference type="EnsemblMetazoa" id="BGLB005297-RB">
    <property type="protein sequence ID" value="BGLB005297-PB"/>
    <property type="gene ID" value="BGLB005297"/>
</dbReference>
<dbReference type="InterPro" id="IPR001680">
    <property type="entry name" value="WD40_rpt"/>
</dbReference>
<evidence type="ECO:0000256" key="1">
    <source>
        <dbReference type="ARBA" id="ARBA00004120"/>
    </source>
</evidence>
<organism evidence="15 16">
    <name type="scientific">Biomphalaria glabrata</name>
    <name type="common">Bloodfluke planorb</name>
    <name type="synonym">Freshwater snail</name>
    <dbReference type="NCBI Taxonomy" id="6526"/>
    <lineage>
        <taxon>Eukaryota</taxon>
        <taxon>Metazoa</taxon>
        <taxon>Spiralia</taxon>
        <taxon>Lophotrochozoa</taxon>
        <taxon>Mollusca</taxon>
        <taxon>Gastropoda</taxon>
        <taxon>Heterobranchia</taxon>
        <taxon>Euthyneura</taxon>
        <taxon>Panpulmonata</taxon>
        <taxon>Hygrophila</taxon>
        <taxon>Lymnaeoidea</taxon>
        <taxon>Planorbidae</taxon>
        <taxon>Biomphalaria</taxon>
    </lineage>
</organism>
<dbReference type="InterPro" id="IPR015943">
    <property type="entry name" value="WD40/YVTN_repeat-like_dom_sf"/>
</dbReference>
<keyword evidence="7" id="KW-0970">Cilium biogenesis/degradation</keyword>
<feature type="domain" description="Rab-GAP TBC" evidence="14">
    <location>
        <begin position="422"/>
        <end position="597"/>
    </location>
</feature>
<accession>A0A2C9JNH0</accession>
<keyword evidence="6" id="KW-0677">Repeat</keyword>
<dbReference type="GO" id="GO:0060271">
    <property type="term" value="P:cilium assembly"/>
    <property type="evidence" value="ECO:0007669"/>
    <property type="project" value="UniProtKB-ARBA"/>
</dbReference>
<comment type="function">
    <text evidence="11">Molecular adapter which is involved in cilium biogenesis. Part of a functional complex including OFD1 a centriolar protein involved in cilium assembly. Could regulate the cAMP-dependent phosphorylation of OFD1, and its subsequent ubiquitination by PJA2 which ultimately leads to its proteasomal degradation.</text>
</comment>
<protein>
    <recommendedName>
        <fullName evidence="3">TBC1 domain family member 31</fullName>
    </recommendedName>
</protein>
<sequence length="1057" mass="123155">MEGEISDKCRGKIWHRKPSPSKDDGIIIKLRRCASAPFSVPSRQVPFLRVAFDNKSDRFIAGDSLGNIYLFDLTKNRYTHVQKTGQPCTALAFGLHRKAECLVALGDNSLTCYDTEKKEVVAIMKDGHESVIHGISVHMNGHYAITTSTETTLLWDLNTFQKKHKLNIKEEVDLAQSFFLPNSNTIMTCFKDDTIFAWDMNTLTCKFQLPVPIGENPKYRAFATTKDSRYLIAGGKSRFLHLWSLDSRRVVRVIEMPNKVTSVKQLEFLQDNYQNGINQILGVLSQDGIMRFINIDSCKLLFDIGTLDCRIRYAAVSPGSRHIVAVMENGSLNIYSVDALAADLNRPPPSLMKVVTSSNLSDTLSTENSMRRSRSAREANRVMGKKNGYSSQKSDKEEKDSKNEMGILNKTKLLSILKGYGEYPAKYRMFIWNKILELPENYSAYAALIDKGVHPAYSKLHEVYPIKSRKLLRILQRVLSALAHWSPIFGETQYLPCFVFPFVKLFQNNHLVCFELIVTIIVNWCQHWFEYFPNPPINVLSMIENLLAQHDPNLLQHFVSCGVTSQIYAWPLLETVFSEVLTQEEWLILWDNIISNHPAYMLVAVVAYAISARGPLMKCTEMEDFKFFFHHRNAISIKQIIKEANRLMESTPDEVHPQNILEDFVPLTNGNYPVFNKYPKFIVDYQVQERERIRQEEMEYMRQKVLTLDVQKETLQKQQEEQQWYRQQQLLLEAEERRRKMIQEEEAKLADQRKRLLAMNREVKLKELTLLEAARRKFLQFQKEQREMELRRLDDELVRKALQRDQETDVAIQEAEIKNMELQLQKKLFEQELYREFALQSQTLRTEQDLYRKQTELEDKMKAKVDDAERSRELEARKKMEQKLAFAAQQNIDMWAFKELNHKQKMAEMDKETDVEQLNKLSARNREMENEVYDLMNLLHKQKRTETAMGYEEIAEDRINEVKSKEHRMHVTEQDILAGRLHSLGLLDKAVAQNDTVRRPEGVMPPDTSLEISQLTFDRKRRAFDENEITLLNNVRQLRQKLATESRTKRPPPLPAD</sequence>
<feature type="region of interest" description="Disordered" evidence="13">
    <location>
        <begin position="362"/>
        <end position="402"/>
    </location>
</feature>
<name>A0A2C9JNH0_BIOGL</name>
<dbReference type="SUPFAM" id="SSF50978">
    <property type="entry name" value="WD40 repeat-like"/>
    <property type="match status" value="1"/>
</dbReference>
<evidence type="ECO:0000256" key="4">
    <source>
        <dbReference type="ARBA" id="ARBA00022490"/>
    </source>
</evidence>
<dbReference type="PANTHER" id="PTHR19853:SF1">
    <property type="entry name" value="TBC1 DOMAIN FAMILY MEMBER 31"/>
    <property type="match status" value="1"/>
</dbReference>
<evidence type="ECO:0000256" key="6">
    <source>
        <dbReference type="ARBA" id="ARBA00022737"/>
    </source>
</evidence>
<feature type="compositionally biased region" description="Basic and acidic residues" evidence="13">
    <location>
        <begin position="393"/>
        <end position="402"/>
    </location>
</feature>
<evidence type="ECO:0000256" key="13">
    <source>
        <dbReference type="SAM" id="MobiDB-lite"/>
    </source>
</evidence>
<gene>
    <name evidence="15" type="primary">106061233</name>
</gene>
<dbReference type="KEGG" id="bgt:106061233"/>
<evidence type="ECO:0000256" key="11">
    <source>
        <dbReference type="ARBA" id="ARBA00034464"/>
    </source>
</evidence>
<dbReference type="InterPro" id="IPR051570">
    <property type="entry name" value="TBC1_cilium_biogenesis"/>
</dbReference>
<comment type="subcellular location">
    <subcellularLocation>
        <location evidence="1">Cytoplasm</location>
        <location evidence="1">Cytoskeleton</location>
        <location evidence="1">Cilium basal body</location>
    </subcellularLocation>
    <subcellularLocation>
        <location evidence="2">Cytoplasm</location>
        <location evidence="2">Cytoskeleton</location>
        <location evidence="2">Microtubule organizing center</location>
        <location evidence="2">Centrosome</location>
        <location evidence="2">Centriolar satellite</location>
    </subcellularLocation>
</comment>